<dbReference type="Pfam" id="PF00534">
    <property type="entry name" value="Glycos_transf_1"/>
    <property type="match status" value="1"/>
</dbReference>
<dbReference type="STRING" id="1802701.A3A33_05080"/>
<dbReference type="Pfam" id="PF13579">
    <property type="entry name" value="Glyco_trans_4_4"/>
    <property type="match status" value="1"/>
</dbReference>
<evidence type="ECO:0008006" key="5">
    <source>
        <dbReference type="Google" id="ProtNLM"/>
    </source>
</evidence>
<proteinExistence type="predicted"/>
<organism evidence="3 4">
    <name type="scientific">Candidatus Yanofskybacteria bacterium RIFCSPLOWO2_01_FULL_49_25</name>
    <dbReference type="NCBI Taxonomy" id="1802701"/>
    <lineage>
        <taxon>Bacteria</taxon>
        <taxon>Candidatus Yanofskyibacteriota</taxon>
    </lineage>
</organism>
<comment type="caution">
    <text evidence="3">The sequence shown here is derived from an EMBL/GenBank/DDBJ whole genome shotgun (WGS) entry which is preliminary data.</text>
</comment>
<evidence type="ECO:0000313" key="3">
    <source>
        <dbReference type="EMBL" id="OGN28363.1"/>
    </source>
</evidence>
<dbReference type="AlphaFoldDB" id="A0A1F8GSK6"/>
<dbReference type="CDD" id="cd03801">
    <property type="entry name" value="GT4_PimA-like"/>
    <property type="match status" value="1"/>
</dbReference>
<evidence type="ECO:0000259" key="2">
    <source>
        <dbReference type="Pfam" id="PF13579"/>
    </source>
</evidence>
<dbReference type="SUPFAM" id="SSF53756">
    <property type="entry name" value="UDP-Glycosyltransferase/glycogen phosphorylase"/>
    <property type="match status" value="1"/>
</dbReference>
<evidence type="ECO:0000259" key="1">
    <source>
        <dbReference type="Pfam" id="PF00534"/>
    </source>
</evidence>
<feature type="domain" description="Glycosyl transferase family 1" evidence="1">
    <location>
        <begin position="199"/>
        <end position="364"/>
    </location>
</feature>
<dbReference type="InterPro" id="IPR001296">
    <property type="entry name" value="Glyco_trans_1"/>
</dbReference>
<accession>A0A1F8GSK6</accession>
<sequence length="384" mass="43076">MKKLLITSGIWSPDIGGPASYGRVIAQAFAPGTAVTVLTYSNHRSEQSDRPSRYRILRVWRKVPKPLRQLSYLLHVLWLARKVDAIYSLGTIASGVPSAIAARLWRKPLYLRVSGDRVWESSVQAGRTPLMINDFQKTVRHGTDRRLQRLQAWVCRSAARINVQSDYLAGIVAGWDVPRDKIIVINNGSDFVPSMLSHEEARKKIGISGSVILSIGRLVPWKGFRMLVKIMPRLLELNPFSRLVIVGDGPDYPQLASMIKNLNLQSKVYLVGKKTSEELAVYFAASEMFVLNTGYEGLSHQILEAMTAGVPVIATTAGGNREIIKQGENGFMVKYNDEFNLFEAIKTLSKDTELREHFIEEGKKTAARFSVKRMIDETKAFLDK</sequence>
<dbReference type="InterPro" id="IPR050194">
    <property type="entry name" value="Glycosyltransferase_grp1"/>
</dbReference>
<dbReference type="EMBL" id="MGKP01000018">
    <property type="protein sequence ID" value="OGN28363.1"/>
    <property type="molecule type" value="Genomic_DNA"/>
</dbReference>
<dbReference type="GO" id="GO:0016757">
    <property type="term" value="F:glycosyltransferase activity"/>
    <property type="evidence" value="ECO:0007669"/>
    <property type="project" value="InterPro"/>
</dbReference>
<evidence type="ECO:0000313" key="4">
    <source>
        <dbReference type="Proteomes" id="UP000179047"/>
    </source>
</evidence>
<reference evidence="3 4" key="1">
    <citation type="journal article" date="2016" name="Nat. Commun.">
        <title>Thousands of microbial genomes shed light on interconnected biogeochemical processes in an aquifer system.</title>
        <authorList>
            <person name="Anantharaman K."/>
            <person name="Brown C.T."/>
            <person name="Hug L.A."/>
            <person name="Sharon I."/>
            <person name="Castelle C.J."/>
            <person name="Probst A.J."/>
            <person name="Thomas B.C."/>
            <person name="Singh A."/>
            <person name="Wilkins M.J."/>
            <person name="Karaoz U."/>
            <person name="Brodie E.L."/>
            <person name="Williams K.H."/>
            <person name="Hubbard S.S."/>
            <person name="Banfield J.F."/>
        </authorList>
    </citation>
    <scope>NUCLEOTIDE SEQUENCE [LARGE SCALE GENOMIC DNA]</scope>
</reference>
<dbReference type="InterPro" id="IPR028098">
    <property type="entry name" value="Glyco_trans_4-like_N"/>
</dbReference>
<dbReference type="Proteomes" id="UP000179047">
    <property type="component" value="Unassembled WGS sequence"/>
</dbReference>
<dbReference type="PANTHER" id="PTHR45947">
    <property type="entry name" value="SULFOQUINOVOSYL TRANSFERASE SQD2"/>
    <property type="match status" value="1"/>
</dbReference>
<dbReference type="Gene3D" id="3.40.50.2000">
    <property type="entry name" value="Glycogen Phosphorylase B"/>
    <property type="match status" value="2"/>
</dbReference>
<protein>
    <recommendedName>
        <fullName evidence="5">Glycosyl transferase family 1 domain-containing protein</fullName>
    </recommendedName>
</protein>
<feature type="domain" description="Glycosyltransferase subfamily 4-like N-terminal" evidence="2">
    <location>
        <begin position="16"/>
        <end position="188"/>
    </location>
</feature>
<dbReference type="PANTHER" id="PTHR45947:SF3">
    <property type="entry name" value="SULFOQUINOVOSYL TRANSFERASE SQD2"/>
    <property type="match status" value="1"/>
</dbReference>
<gene>
    <name evidence="3" type="ORF">A3A33_05080</name>
</gene>
<name>A0A1F8GSK6_9BACT</name>